<feature type="domain" description="Uncharacterized protein YfbK C-terminal" evidence="1">
    <location>
        <begin position="6"/>
        <end position="70"/>
    </location>
</feature>
<sequence length="74" mass="8118">MATSLQNSFEMASTDMRFLSAVAAYGQKLRGSDELAKTSWQQIAGWAEQARGADAKGYRTEFVRLVDLTAGLSR</sequence>
<comment type="caution">
    <text evidence="2">The sequence shown here is derived from an EMBL/GenBank/DDBJ whole genome shotgun (WGS) entry which is preliminary data.</text>
</comment>
<accession>A0ABM9FDQ7</accession>
<organism evidence="2 3">
    <name type="scientific">Pseudocitrobacter vendiensis</name>
    <dbReference type="NCBI Taxonomy" id="2488306"/>
    <lineage>
        <taxon>Bacteria</taxon>
        <taxon>Pseudomonadati</taxon>
        <taxon>Pseudomonadota</taxon>
        <taxon>Gammaproteobacteria</taxon>
        <taxon>Enterobacterales</taxon>
        <taxon>Enterobacteriaceae</taxon>
        <taxon>Pseudocitrobacter</taxon>
    </lineage>
</organism>
<dbReference type="InterPro" id="IPR021908">
    <property type="entry name" value="YfbK_C"/>
</dbReference>
<dbReference type="RefSeq" id="WP_253898896.1">
    <property type="nucleotide sequence ID" value="NZ_CALSBS010000022.1"/>
</dbReference>
<dbReference type="Pfam" id="PF12034">
    <property type="entry name" value="YfbK_C"/>
    <property type="match status" value="1"/>
</dbReference>
<gene>
    <name evidence="2" type="ORF">FBBNIHIM_19810</name>
</gene>
<evidence type="ECO:0000313" key="2">
    <source>
        <dbReference type="EMBL" id="CAH6661357.1"/>
    </source>
</evidence>
<dbReference type="EMBL" id="CALSBS010000022">
    <property type="protein sequence ID" value="CAH6661357.1"/>
    <property type="molecule type" value="Genomic_DNA"/>
</dbReference>
<evidence type="ECO:0000259" key="1">
    <source>
        <dbReference type="Pfam" id="PF12034"/>
    </source>
</evidence>
<reference evidence="2" key="1">
    <citation type="submission" date="2022-05" db="EMBL/GenBank/DDBJ databases">
        <authorList>
            <person name="Blom J."/>
        </authorList>
    </citation>
    <scope>NUCLEOTIDE SEQUENCE</scope>
    <source>
        <strain evidence="2">Type strain: CPO20170097</strain>
    </source>
</reference>
<dbReference type="Proteomes" id="UP001152651">
    <property type="component" value="Unassembled WGS sequence"/>
</dbReference>
<evidence type="ECO:0000313" key="3">
    <source>
        <dbReference type="Proteomes" id="UP001152651"/>
    </source>
</evidence>
<name>A0ABM9FDQ7_9ENTR</name>
<protein>
    <recommendedName>
        <fullName evidence="1">Uncharacterized protein YfbK C-terminal domain-containing protein</fullName>
    </recommendedName>
</protein>
<keyword evidence="3" id="KW-1185">Reference proteome</keyword>
<proteinExistence type="predicted"/>